<sequence length="91" mass="9526">MPGLDLGVRSSLGLVLPSNFTEPLVLANFGVSGTRAWNSSVRFRSGIGTVKMPSSWSGSRERSCATVIAIDSALSTSRGTLTPSRSARRAA</sequence>
<organism evidence="1 2">
    <name type="scientific">Saccharopolyspora gregorii</name>
    <dbReference type="NCBI Taxonomy" id="33914"/>
    <lineage>
        <taxon>Bacteria</taxon>
        <taxon>Bacillati</taxon>
        <taxon>Actinomycetota</taxon>
        <taxon>Actinomycetes</taxon>
        <taxon>Pseudonocardiales</taxon>
        <taxon>Pseudonocardiaceae</taxon>
        <taxon>Saccharopolyspora</taxon>
    </lineage>
</organism>
<dbReference type="Proteomes" id="UP001500483">
    <property type="component" value="Unassembled WGS sequence"/>
</dbReference>
<reference evidence="2" key="1">
    <citation type="journal article" date="2019" name="Int. J. Syst. Evol. Microbiol.">
        <title>The Global Catalogue of Microorganisms (GCM) 10K type strain sequencing project: providing services to taxonomists for standard genome sequencing and annotation.</title>
        <authorList>
            <consortium name="The Broad Institute Genomics Platform"/>
            <consortium name="The Broad Institute Genome Sequencing Center for Infectious Disease"/>
            <person name="Wu L."/>
            <person name="Ma J."/>
        </authorList>
    </citation>
    <scope>NUCLEOTIDE SEQUENCE [LARGE SCALE GENOMIC DNA]</scope>
    <source>
        <strain evidence="2">JCM 9687</strain>
    </source>
</reference>
<evidence type="ECO:0000313" key="2">
    <source>
        <dbReference type="Proteomes" id="UP001500483"/>
    </source>
</evidence>
<dbReference type="EMBL" id="BAAAYK010000046">
    <property type="protein sequence ID" value="GAA3366805.1"/>
    <property type="molecule type" value="Genomic_DNA"/>
</dbReference>
<accession>A0ABP6S341</accession>
<comment type="caution">
    <text evidence="1">The sequence shown here is derived from an EMBL/GenBank/DDBJ whole genome shotgun (WGS) entry which is preliminary data.</text>
</comment>
<proteinExistence type="predicted"/>
<evidence type="ECO:0000313" key="1">
    <source>
        <dbReference type="EMBL" id="GAA3366805.1"/>
    </source>
</evidence>
<name>A0ABP6S341_9PSEU</name>
<protein>
    <submittedName>
        <fullName evidence="1">Uncharacterized protein</fullName>
    </submittedName>
</protein>
<gene>
    <name evidence="1" type="ORF">GCM10020366_71710</name>
</gene>
<keyword evidence="2" id="KW-1185">Reference proteome</keyword>